<organism evidence="3 4">
    <name type="scientific">Methanolobus mangrovi</name>
    <dbReference type="NCBI Taxonomy" id="3072977"/>
    <lineage>
        <taxon>Archaea</taxon>
        <taxon>Methanobacteriati</taxon>
        <taxon>Methanobacteriota</taxon>
        <taxon>Stenosarchaea group</taxon>
        <taxon>Methanomicrobia</taxon>
        <taxon>Methanosarcinales</taxon>
        <taxon>Methanosarcinaceae</taxon>
        <taxon>Methanolobus</taxon>
    </lineage>
</organism>
<sequence length="415" mass="47241">MKPLLINTSDIHGGAARAANRLHNGLQQIGINSKMLVQKKTSNDNSVIGQEATIKGPRASKWNFISVTRYLIDRLPLIPYDYRNFQQIDWSPQWVPNNIHRKVNQVNPDIVHLHWICQGFIPIQEIAKIKQPLAWTFHDMWTFTGGCHYNGTCDRYKYECGKCPQLNSTTEKDLSRWVFNRKKKYWEEIDFTVVTPSNWLAKCAGSSSLLENKKIEVIPNGLDLQKFKTIPKEEARKTLNLPLDKNLILFGALNSTQDKRKGFQYLKSAISLLSNDLNFEAIVFGNATDESQLDIPINFMGRLPDNMLNSIYSAADAFVAPSVQDNLPNTIMEALACGTPSVAFDIGGMPDMISHMKNGYLAKPFDVEDLAKGIEWSVEQDQRKKKLSENSRKYVEENFELTSIAKRYADLYSKL</sequence>
<evidence type="ECO:0000313" key="3">
    <source>
        <dbReference type="EMBL" id="WMW23505.1"/>
    </source>
</evidence>
<feature type="domain" description="Glycosyltransferase subfamily 4-like N-terminal" evidence="2">
    <location>
        <begin position="13"/>
        <end position="225"/>
    </location>
</feature>
<dbReference type="PANTHER" id="PTHR45947:SF14">
    <property type="entry name" value="SLL1723 PROTEIN"/>
    <property type="match status" value="1"/>
</dbReference>
<dbReference type="GeneID" id="84231020"/>
<accession>A0AA51UHV8</accession>
<dbReference type="InterPro" id="IPR001296">
    <property type="entry name" value="Glyco_trans_1"/>
</dbReference>
<dbReference type="CDD" id="cd03825">
    <property type="entry name" value="GT4_WcaC-like"/>
    <property type="match status" value="1"/>
</dbReference>
<evidence type="ECO:0000259" key="1">
    <source>
        <dbReference type="Pfam" id="PF00534"/>
    </source>
</evidence>
<dbReference type="InterPro" id="IPR050194">
    <property type="entry name" value="Glycosyltransferase_grp1"/>
</dbReference>
<dbReference type="PANTHER" id="PTHR45947">
    <property type="entry name" value="SULFOQUINOVOSYL TRANSFERASE SQD2"/>
    <property type="match status" value="1"/>
</dbReference>
<dbReference type="AlphaFoldDB" id="A0AA51UHV8"/>
<dbReference type="RefSeq" id="WP_309309621.1">
    <property type="nucleotide sequence ID" value="NZ_CP133594.1"/>
</dbReference>
<dbReference type="EMBL" id="CP133594">
    <property type="protein sequence ID" value="WMW23505.1"/>
    <property type="molecule type" value="Genomic_DNA"/>
</dbReference>
<feature type="domain" description="Glycosyl transferase family 1" evidence="1">
    <location>
        <begin position="232"/>
        <end position="393"/>
    </location>
</feature>
<evidence type="ECO:0000259" key="2">
    <source>
        <dbReference type="Pfam" id="PF13439"/>
    </source>
</evidence>
<gene>
    <name evidence="3" type="ORF">RE476_12725</name>
</gene>
<reference evidence="3" key="1">
    <citation type="submission" date="2023-08" db="EMBL/GenBank/DDBJ databases">
        <title>Methanolobus mangrovi sp. nov. and Methanolobus sediminis sp. nov, two novel methylotrophic methanogens isolated from mangrove sediments in China.</title>
        <authorList>
            <person name="Zhou J."/>
        </authorList>
    </citation>
    <scope>NUCLEOTIDE SEQUENCE</scope>
    <source>
        <strain evidence="3">FTZ2</strain>
    </source>
</reference>
<dbReference type="Proteomes" id="UP001183006">
    <property type="component" value="Chromosome"/>
</dbReference>
<dbReference type="Pfam" id="PF00534">
    <property type="entry name" value="Glycos_transf_1"/>
    <property type="match status" value="1"/>
</dbReference>
<dbReference type="InterPro" id="IPR028098">
    <property type="entry name" value="Glyco_trans_4-like_N"/>
</dbReference>
<dbReference type="SUPFAM" id="SSF53756">
    <property type="entry name" value="UDP-Glycosyltransferase/glycogen phosphorylase"/>
    <property type="match status" value="1"/>
</dbReference>
<dbReference type="Gene3D" id="3.40.50.2000">
    <property type="entry name" value="Glycogen Phosphorylase B"/>
    <property type="match status" value="2"/>
</dbReference>
<proteinExistence type="predicted"/>
<dbReference type="Pfam" id="PF13439">
    <property type="entry name" value="Glyco_transf_4"/>
    <property type="match status" value="1"/>
</dbReference>
<dbReference type="KEGG" id="mmav:RE476_12725"/>
<keyword evidence="4" id="KW-1185">Reference proteome</keyword>
<evidence type="ECO:0000313" key="4">
    <source>
        <dbReference type="Proteomes" id="UP001183006"/>
    </source>
</evidence>
<name>A0AA51UHV8_9EURY</name>
<dbReference type="GO" id="GO:0016757">
    <property type="term" value="F:glycosyltransferase activity"/>
    <property type="evidence" value="ECO:0007669"/>
    <property type="project" value="InterPro"/>
</dbReference>
<protein>
    <submittedName>
        <fullName evidence="3">Glycosyltransferase family 4 protein</fullName>
    </submittedName>
</protein>